<evidence type="ECO:0000313" key="5">
    <source>
        <dbReference type="Proteomes" id="UP001498476"/>
    </source>
</evidence>
<protein>
    <recommendedName>
        <fullName evidence="3">THUMP domain-containing protein</fullName>
    </recommendedName>
</protein>
<comment type="caution">
    <text evidence="4">The sequence shown here is derived from an EMBL/GenBank/DDBJ whole genome shotgun (WGS) entry which is preliminary data.</text>
</comment>
<dbReference type="InterPro" id="IPR040183">
    <property type="entry name" value="THUMPD1-like"/>
</dbReference>
<keyword evidence="1" id="KW-0694">RNA-binding</keyword>
<evidence type="ECO:0000259" key="3">
    <source>
        <dbReference type="PROSITE" id="PS51165"/>
    </source>
</evidence>
<gene>
    <name evidence="4" type="ORF">QQX98_006995</name>
</gene>
<dbReference type="Pfam" id="PF02926">
    <property type="entry name" value="THUMP"/>
    <property type="match status" value="1"/>
</dbReference>
<dbReference type="PANTHER" id="PTHR13452:SF10">
    <property type="entry name" value="THUMP DOMAIN-CONTAINING PROTEIN 1"/>
    <property type="match status" value="1"/>
</dbReference>
<feature type="compositionally biased region" description="Low complexity" evidence="2">
    <location>
        <begin position="11"/>
        <end position="21"/>
    </location>
</feature>
<feature type="domain" description="THUMP" evidence="3">
    <location>
        <begin position="186"/>
        <end position="288"/>
    </location>
</feature>
<evidence type="ECO:0000313" key="4">
    <source>
        <dbReference type="EMBL" id="KAK7414133.1"/>
    </source>
</evidence>
<dbReference type="Gene3D" id="3.30.2300.10">
    <property type="entry name" value="THUMP superfamily"/>
    <property type="match status" value="1"/>
</dbReference>
<dbReference type="Proteomes" id="UP001498476">
    <property type="component" value="Unassembled WGS sequence"/>
</dbReference>
<dbReference type="InterPro" id="IPR004114">
    <property type="entry name" value="THUMP_dom"/>
</dbReference>
<reference evidence="4 5" key="1">
    <citation type="journal article" date="2025" name="Microbiol. Resour. Announc.">
        <title>Draft genome sequences for Neonectria magnoliae and Neonectria punicea, canker pathogens of Liriodendron tulipifera and Acer saccharum in West Virginia.</title>
        <authorList>
            <person name="Petronek H.M."/>
            <person name="Kasson M.T."/>
            <person name="Metheny A.M."/>
            <person name="Stauder C.M."/>
            <person name="Lovett B."/>
            <person name="Lynch S.C."/>
            <person name="Garnas J.R."/>
            <person name="Kasson L.R."/>
            <person name="Stajich J.E."/>
        </authorList>
    </citation>
    <scope>NUCLEOTIDE SEQUENCE [LARGE SCALE GENOMIC DNA]</scope>
    <source>
        <strain evidence="4 5">NRRL 64653</strain>
    </source>
</reference>
<sequence>MSDGANKRKQAPGASKGGSSSKKSRGGNAGKWQTTHQKAMHAERIELGTTLEVNDVGIWVTYARGMKGKAMREFKALCNQYGESLFGVKLPVDPSDEVNENDNGQDIEASIHRELESLKESQKPKTRQVFTPITTRLECLFFMKTSQPIDPVKLIQQMCQDAKDCPDPMERKTKYINRLTPVQDMDKATETGIERVARTVLGQYFELKGESGDDVQDGADAQSGGAEAAACTYAIRHNIRNHTTFKSDAVIKKVAGLVSSKHKVNLGNPDKVILVEIFQTYCGVSVVDGKQWEDLKRYNLNELYKLASETKKEVPAEGAAESTEST</sequence>
<evidence type="ECO:0000256" key="1">
    <source>
        <dbReference type="PROSITE-ProRule" id="PRU00529"/>
    </source>
</evidence>
<dbReference type="PANTHER" id="PTHR13452">
    <property type="entry name" value="THUMP DOMAIN CONTAINING PROTEIN 1-RELATED"/>
    <property type="match status" value="1"/>
</dbReference>
<name>A0ABR1GZ63_9HYPO</name>
<evidence type="ECO:0000256" key="2">
    <source>
        <dbReference type="SAM" id="MobiDB-lite"/>
    </source>
</evidence>
<dbReference type="EMBL" id="JAZAVJ010000110">
    <property type="protein sequence ID" value="KAK7414133.1"/>
    <property type="molecule type" value="Genomic_DNA"/>
</dbReference>
<keyword evidence="5" id="KW-1185">Reference proteome</keyword>
<accession>A0ABR1GZ63</accession>
<proteinExistence type="predicted"/>
<dbReference type="PROSITE" id="PS51165">
    <property type="entry name" value="THUMP"/>
    <property type="match status" value="1"/>
</dbReference>
<dbReference type="CDD" id="cd11717">
    <property type="entry name" value="THUMP_THUMPD1_like"/>
    <property type="match status" value="1"/>
</dbReference>
<organism evidence="4 5">
    <name type="scientific">Neonectria punicea</name>
    <dbReference type="NCBI Taxonomy" id="979145"/>
    <lineage>
        <taxon>Eukaryota</taxon>
        <taxon>Fungi</taxon>
        <taxon>Dikarya</taxon>
        <taxon>Ascomycota</taxon>
        <taxon>Pezizomycotina</taxon>
        <taxon>Sordariomycetes</taxon>
        <taxon>Hypocreomycetidae</taxon>
        <taxon>Hypocreales</taxon>
        <taxon>Nectriaceae</taxon>
        <taxon>Neonectria</taxon>
    </lineage>
</organism>
<dbReference type="SUPFAM" id="SSF143437">
    <property type="entry name" value="THUMP domain-like"/>
    <property type="match status" value="1"/>
</dbReference>
<feature type="region of interest" description="Disordered" evidence="2">
    <location>
        <begin position="1"/>
        <end position="38"/>
    </location>
</feature>